<dbReference type="KEGG" id="psuu:Psuf_024990"/>
<reference evidence="2 3" key="2">
    <citation type="submission" date="2020-03" db="EMBL/GenBank/DDBJ databases">
        <authorList>
            <person name="Ichikawa N."/>
            <person name="Kimura A."/>
            <person name="Kitahashi Y."/>
            <person name="Uohara A."/>
        </authorList>
    </citation>
    <scope>NUCLEOTIDE SEQUENCE [LARGE SCALE GENOMIC DNA]</scope>
    <source>
        <strain evidence="2 3">NBRC 105367</strain>
    </source>
</reference>
<feature type="transmembrane region" description="Helical" evidence="1">
    <location>
        <begin position="44"/>
        <end position="67"/>
    </location>
</feature>
<reference evidence="2 3" key="1">
    <citation type="submission" date="2020-03" db="EMBL/GenBank/DDBJ databases">
        <title>Whole genome shotgun sequence of Phytohabitans suffuscus NBRC 105367.</title>
        <authorList>
            <person name="Komaki H."/>
            <person name="Tamura T."/>
        </authorList>
    </citation>
    <scope>NUCLEOTIDE SEQUENCE [LARGE SCALE GENOMIC DNA]</scope>
    <source>
        <strain evidence="2 3">NBRC 105367</strain>
    </source>
</reference>
<dbReference type="Proteomes" id="UP000503011">
    <property type="component" value="Chromosome"/>
</dbReference>
<feature type="transmembrane region" description="Helical" evidence="1">
    <location>
        <begin position="192"/>
        <end position="211"/>
    </location>
</feature>
<keyword evidence="1" id="KW-1133">Transmembrane helix</keyword>
<dbReference type="AlphaFoldDB" id="A0A6F8YGG8"/>
<feature type="transmembrane region" description="Helical" evidence="1">
    <location>
        <begin position="131"/>
        <end position="150"/>
    </location>
</feature>
<dbReference type="EMBL" id="AP022871">
    <property type="protein sequence ID" value="BCB85186.1"/>
    <property type="molecule type" value="Genomic_DNA"/>
</dbReference>
<keyword evidence="3" id="KW-1185">Reference proteome</keyword>
<accession>A0A6F8YGG8</accession>
<feature type="transmembrane region" description="Helical" evidence="1">
    <location>
        <begin position="20"/>
        <end position="38"/>
    </location>
</feature>
<organism evidence="2 3">
    <name type="scientific">Phytohabitans suffuscus</name>
    <dbReference type="NCBI Taxonomy" id="624315"/>
    <lineage>
        <taxon>Bacteria</taxon>
        <taxon>Bacillati</taxon>
        <taxon>Actinomycetota</taxon>
        <taxon>Actinomycetes</taxon>
        <taxon>Micromonosporales</taxon>
        <taxon>Micromonosporaceae</taxon>
    </lineage>
</organism>
<feature type="transmembrane region" description="Helical" evidence="1">
    <location>
        <begin position="101"/>
        <end position="119"/>
    </location>
</feature>
<proteinExistence type="predicted"/>
<name>A0A6F8YGG8_9ACTN</name>
<evidence type="ECO:0000313" key="2">
    <source>
        <dbReference type="EMBL" id="BCB85186.1"/>
    </source>
</evidence>
<evidence type="ECO:0000313" key="3">
    <source>
        <dbReference type="Proteomes" id="UP000503011"/>
    </source>
</evidence>
<protein>
    <submittedName>
        <fullName evidence="2">Uncharacterized protein</fullName>
    </submittedName>
</protein>
<feature type="transmembrane region" description="Helical" evidence="1">
    <location>
        <begin position="162"/>
        <end position="180"/>
    </location>
</feature>
<dbReference type="RefSeq" id="WP_173156704.1">
    <property type="nucleotide sequence ID" value="NZ_AP022871.1"/>
</dbReference>
<sequence length="219" mass="23439">MSVETHSRAGVRPARPVRVWWFAAAALAFSAATVTAIAQATGHFHWWAGFVLVPGAFITAAGVPLLTRGGGRAVTGYLIVWIGAIVFAVGAMLMFGVMTDGWPIMIILPTLAVAGTYIWRPPHPLARAFHRTIATLALCGTTLGALFLLINAGAVDFGDTSWWGGYMMAAGVAVALNGLVLLRHQIEYRLQAVTLAVFPALIVFLLGLRILRGDWPSEF</sequence>
<feature type="transmembrane region" description="Helical" evidence="1">
    <location>
        <begin position="74"/>
        <end position="95"/>
    </location>
</feature>
<keyword evidence="1" id="KW-0472">Membrane</keyword>
<evidence type="ECO:0000256" key="1">
    <source>
        <dbReference type="SAM" id="Phobius"/>
    </source>
</evidence>
<gene>
    <name evidence="2" type="ORF">Psuf_024990</name>
</gene>
<keyword evidence="1" id="KW-0812">Transmembrane</keyword>